<feature type="binding site" evidence="16">
    <location>
        <position position="177"/>
    </location>
    <ligand>
        <name>S-adenosyl-L-methionine</name>
        <dbReference type="ChEBI" id="CHEBI:59789"/>
        <label>2</label>
    </ligand>
</feature>
<feature type="binding site" evidence="16">
    <location>
        <position position="214"/>
    </location>
    <ligand>
        <name>S-adenosyl-L-methionine</name>
        <dbReference type="ChEBI" id="CHEBI:59789"/>
        <label>2</label>
    </ligand>
</feature>
<dbReference type="Gene3D" id="3.80.30.20">
    <property type="entry name" value="tm_1862 like domain"/>
    <property type="match status" value="1"/>
</dbReference>
<dbReference type="SFLD" id="SFLDG01065">
    <property type="entry name" value="anaerobic_coproporphyrinogen-I"/>
    <property type="match status" value="1"/>
</dbReference>
<feature type="binding site" evidence="16">
    <location>
        <position position="334"/>
    </location>
    <ligand>
        <name>S-adenosyl-L-methionine</name>
        <dbReference type="ChEBI" id="CHEBI:59789"/>
        <label>1</label>
    </ligand>
</feature>
<comment type="pathway">
    <text evidence="2 15">Porphyrin-containing compound metabolism; protoporphyrin-IX biosynthesis; protoporphyrinogen-IX from coproporphyrinogen-III (AdoMet route): step 1/1.</text>
</comment>
<dbReference type="PANTHER" id="PTHR13932">
    <property type="entry name" value="COPROPORPHYRINIGEN III OXIDASE"/>
    <property type="match status" value="1"/>
</dbReference>
<dbReference type="NCBIfam" id="TIGR00538">
    <property type="entry name" value="hemN"/>
    <property type="match status" value="1"/>
</dbReference>
<dbReference type="Pfam" id="PF04055">
    <property type="entry name" value="Radical_SAM"/>
    <property type="match status" value="1"/>
</dbReference>
<dbReference type="InterPro" id="IPR007197">
    <property type="entry name" value="rSAM"/>
</dbReference>
<dbReference type="GO" id="GO:0051539">
    <property type="term" value="F:4 iron, 4 sulfur cluster binding"/>
    <property type="evidence" value="ECO:0007669"/>
    <property type="project" value="UniProtKB-KW"/>
</dbReference>
<dbReference type="InterPro" id="IPR004558">
    <property type="entry name" value="Coprogen_oxidase_HemN"/>
</dbReference>
<dbReference type="GO" id="GO:0006782">
    <property type="term" value="P:protoporphyrinogen IX biosynthetic process"/>
    <property type="evidence" value="ECO:0007669"/>
    <property type="project" value="UniProtKB-UniPathway"/>
</dbReference>
<dbReference type="PANTHER" id="PTHR13932:SF6">
    <property type="entry name" value="OXYGEN-INDEPENDENT COPROPORPHYRINOGEN III OXIDASE"/>
    <property type="match status" value="1"/>
</dbReference>
<feature type="binding site" evidence="16">
    <location>
        <begin position="118"/>
        <end position="119"/>
    </location>
    <ligand>
        <name>S-adenosyl-L-methionine</name>
        <dbReference type="ChEBI" id="CHEBI:59789"/>
        <label>2</label>
    </ligand>
</feature>
<dbReference type="InterPro" id="IPR023404">
    <property type="entry name" value="rSAM_horseshoe"/>
</dbReference>
<evidence type="ECO:0000256" key="17">
    <source>
        <dbReference type="PIRSR" id="PIRSR000167-2"/>
    </source>
</evidence>
<dbReference type="Proteomes" id="UP000530564">
    <property type="component" value="Unassembled WGS sequence"/>
</dbReference>
<sequence>MTLTALRDPQALADLVARFDGRAPRYTSYPTAVQFTPDVGEAAYRRWLADLPAGDPVSLYMHIPFCARLCWYCGCNTRAVNRHEPIAAYVGKLLDELRLLGQALPSKLPANALHFGGGTPNMLAVEELDVLFAALGEVFELAPDIEVATEIDPPALTRDWVMACAGHGLRRASLGVQNLDPQVQAAVDRKGTIEEAARCVGWLREAGVTSINFDLMYGLPHQTTANTLATIDAVLGLRPERLALFGYAHVPWMKSHQQLIAEDALPGPAERLDQSETAADRLIAEGYVRIGLDHFALPSDELAIALAEGRLRRNFQGYTTDAAKTLIGMGASAIGAFPQGFVQNVTRELDWRAALERGELPVARGVAITDEDRFRGEIIERLMCDFAVDLHAMCARHGRSLADLALILARLEPFRREGLLQAEAGRVDVVGHGRLVIRSICAAVDAYFDAQQGRHAKAL</sequence>
<dbReference type="Pfam" id="PF06969">
    <property type="entry name" value="HemN_C"/>
    <property type="match status" value="1"/>
</dbReference>
<evidence type="ECO:0000313" key="19">
    <source>
        <dbReference type="EMBL" id="MBB3890024.1"/>
    </source>
</evidence>
<keyword evidence="10 15" id="KW-0408">Iron</keyword>
<comment type="catalytic activity">
    <reaction evidence="14 15">
        <text>coproporphyrinogen III + 2 S-adenosyl-L-methionine = protoporphyrinogen IX + 2 5'-deoxyadenosine + 2 L-methionine + 2 CO2</text>
        <dbReference type="Rhea" id="RHEA:15425"/>
        <dbReference type="ChEBI" id="CHEBI:16526"/>
        <dbReference type="ChEBI" id="CHEBI:17319"/>
        <dbReference type="ChEBI" id="CHEBI:57307"/>
        <dbReference type="ChEBI" id="CHEBI:57309"/>
        <dbReference type="ChEBI" id="CHEBI:57844"/>
        <dbReference type="ChEBI" id="CHEBI:59789"/>
        <dbReference type="EC" id="1.3.98.3"/>
    </reaction>
</comment>
<evidence type="ECO:0000256" key="11">
    <source>
        <dbReference type="ARBA" id="ARBA00023014"/>
    </source>
</evidence>
<comment type="subcellular location">
    <subcellularLocation>
        <location evidence="1 15">Cytoplasm</location>
    </subcellularLocation>
</comment>
<dbReference type="EMBL" id="JACIDK010000001">
    <property type="protein sequence ID" value="MBB3890024.1"/>
    <property type="molecule type" value="Genomic_DNA"/>
</dbReference>
<dbReference type="SMART" id="SM00729">
    <property type="entry name" value="Elp3"/>
    <property type="match status" value="1"/>
</dbReference>
<comment type="subunit">
    <text evidence="4">Monomer.</text>
</comment>
<comment type="cofactor">
    <cofactor evidence="15 17">
        <name>[4Fe-4S] cluster</name>
        <dbReference type="ChEBI" id="CHEBI:49883"/>
    </cofactor>
    <text evidence="15 17">Binds 1 [4Fe-4S] cluster. The cluster is coordinated with 3 cysteines and an exchangeable S-adenosyl-L-methionine.</text>
</comment>
<dbReference type="PROSITE" id="PS51918">
    <property type="entry name" value="RADICAL_SAM"/>
    <property type="match status" value="1"/>
</dbReference>
<evidence type="ECO:0000256" key="9">
    <source>
        <dbReference type="ARBA" id="ARBA00023002"/>
    </source>
</evidence>
<name>A0A839ZVE4_9CAUL</name>
<feature type="binding site" evidence="17">
    <location>
        <position position="70"/>
    </location>
    <ligand>
        <name>[4Fe-4S] cluster</name>
        <dbReference type="ChEBI" id="CHEBI:49883"/>
        <note>4Fe-4S-S-AdoMet</note>
    </ligand>
</feature>
<proteinExistence type="inferred from homology"/>
<dbReference type="SFLD" id="SFLDS00029">
    <property type="entry name" value="Radical_SAM"/>
    <property type="match status" value="1"/>
</dbReference>
<dbReference type="InterPro" id="IPR058240">
    <property type="entry name" value="rSAM_sf"/>
</dbReference>
<dbReference type="PIRSF" id="PIRSF000167">
    <property type="entry name" value="HemN"/>
    <property type="match status" value="1"/>
</dbReference>
<evidence type="ECO:0000256" key="3">
    <source>
        <dbReference type="ARBA" id="ARBA00005493"/>
    </source>
</evidence>
<dbReference type="GO" id="GO:0046872">
    <property type="term" value="F:metal ion binding"/>
    <property type="evidence" value="ECO:0007669"/>
    <property type="project" value="UniProtKB-KW"/>
</dbReference>
<comment type="similarity">
    <text evidence="3 15">Belongs to the anaerobic coproporphyrinogen-III oxidase family.</text>
</comment>
<keyword evidence="9 15" id="KW-0560">Oxidoreductase</keyword>
<feature type="binding site" evidence="17">
    <location>
        <position position="66"/>
    </location>
    <ligand>
        <name>[4Fe-4S] cluster</name>
        <dbReference type="ChEBI" id="CHEBI:49883"/>
        <note>4Fe-4S-S-AdoMet</note>
    </ligand>
</feature>
<keyword evidence="7 15" id="KW-0949">S-adenosyl-L-methionine</keyword>
<feature type="binding site" evidence="16">
    <location>
        <position position="117"/>
    </location>
    <ligand>
        <name>S-adenosyl-L-methionine</name>
        <dbReference type="ChEBI" id="CHEBI:59789"/>
        <label>1</label>
    </ligand>
</feature>
<evidence type="ECO:0000256" key="13">
    <source>
        <dbReference type="ARBA" id="ARBA00024295"/>
    </source>
</evidence>
<dbReference type="InterPro" id="IPR010723">
    <property type="entry name" value="HemN_C"/>
</dbReference>
<evidence type="ECO:0000259" key="18">
    <source>
        <dbReference type="PROSITE" id="PS51918"/>
    </source>
</evidence>
<evidence type="ECO:0000256" key="16">
    <source>
        <dbReference type="PIRSR" id="PIRSR000167-1"/>
    </source>
</evidence>
<feature type="binding site" evidence="17">
    <location>
        <position position="73"/>
    </location>
    <ligand>
        <name>[4Fe-4S] cluster</name>
        <dbReference type="ChEBI" id="CHEBI:49883"/>
        <note>4Fe-4S-S-AdoMet</note>
    </ligand>
</feature>
<dbReference type="RefSeq" id="WP_183769901.1">
    <property type="nucleotide sequence ID" value="NZ_JACIDK010000001.1"/>
</dbReference>
<evidence type="ECO:0000256" key="8">
    <source>
        <dbReference type="ARBA" id="ARBA00022723"/>
    </source>
</evidence>
<dbReference type="CDD" id="cd01335">
    <property type="entry name" value="Radical_SAM"/>
    <property type="match status" value="1"/>
</dbReference>
<dbReference type="InterPro" id="IPR006638">
    <property type="entry name" value="Elp3/MiaA/NifB-like_rSAM"/>
</dbReference>
<gene>
    <name evidence="19" type="ORF">GGQ61_000721</name>
</gene>
<keyword evidence="5 15" id="KW-0004">4Fe-4S</keyword>
<dbReference type="UniPathway" id="UPA00251">
    <property type="reaction ID" value="UER00323"/>
</dbReference>
<evidence type="ECO:0000256" key="7">
    <source>
        <dbReference type="ARBA" id="ARBA00022691"/>
    </source>
</evidence>
<keyword evidence="8 15" id="KW-0479">Metal-binding</keyword>
<dbReference type="InterPro" id="IPR034505">
    <property type="entry name" value="Coproporphyrinogen-III_oxidase"/>
</dbReference>
<comment type="function">
    <text evidence="13">Involved in the heme biosynthesis. Catalyzes the anaerobic oxidative decarboxylation of propionate groups of rings A and B of coproporphyrinogen III to yield the vinyl groups in protoporphyrinogen IX.</text>
</comment>
<keyword evidence="6 15" id="KW-0963">Cytoplasm</keyword>
<dbReference type="Gene3D" id="1.10.10.920">
    <property type="match status" value="1"/>
</dbReference>
<keyword evidence="20" id="KW-1185">Reference proteome</keyword>
<dbReference type="SUPFAM" id="SSF102114">
    <property type="entry name" value="Radical SAM enzymes"/>
    <property type="match status" value="1"/>
</dbReference>
<evidence type="ECO:0000256" key="1">
    <source>
        <dbReference type="ARBA" id="ARBA00004496"/>
    </source>
</evidence>
<evidence type="ECO:0000256" key="5">
    <source>
        <dbReference type="ARBA" id="ARBA00022485"/>
    </source>
</evidence>
<protein>
    <recommendedName>
        <fullName evidence="15">Coproporphyrinogen-III oxidase</fullName>
        <ecNumber evidence="15">1.3.98.3</ecNumber>
    </recommendedName>
</protein>
<keyword evidence="11 15" id="KW-0411">Iron-sulfur</keyword>
<evidence type="ECO:0000256" key="10">
    <source>
        <dbReference type="ARBA" id="ARBA00023004"/>
    </source>
</evidence>
<dbReference type="GO" id="GO:0051989">
    <property type="term" value="F:coproporphyrinogen dehydrogenase activity"/>
    <property type="evidence" value="ECO:0007669"/>
    <property type="project" value="UniProtKB-EC"/>
</dbReference>
<dbReference type="GO" id="GO:0005737">
    <property type="term" value="C:cytoplasm"/>
    <property type="evidence" value="ECO:0007669"/>
    <property type="project" value="UniProtKB-SubCell"/>
</dbReference>
<feature type="binding site" evidence="16">
    <location>
        <position position="150"/>
    </location>
    <ligand>
        <name>S-adenosyl-L-methionine</name>
        <dbReference type="ChEBI" id="CHEBI:59789"/>
        <label>1</label>
    </ligand>
</feature>
<feature type="binding site" evidence="16">
    <location>
        <begin position="72"/>
        <end position="74"/>
    </location>
    <ligand>
        <name>S-adenosyl-L-methionine</name>
        <dbReference type="ChEBI" id="CHEBI:59789"/>
        <label>2</label>
    </ligand>
</feature>
<feature type="binding site" evidence="16">
    <location>
        <position position="248"/>
    </location>
    <ligand>
        <name>S-adenosyl-L-methionine</name>
        <dbReference type="ChEBI" id="CHEBI:59789"/>
        <label>2</label>
    </ligand>
</feature>
<evidence type="ECO:0000256" key="2">
    <source>
        <dbReference type="ARBA" id="ARBA00004785"/>
    </source>
</evidence>
<evidence type="ECO:0000256" key="15">
    <source>
        <dbReference type="PIRNR" id="PIRNR000167"/>
    </source>
</evidence>
<accession>A0A839ZVE4</accession>
<reference evidence="19 20" key="1">
    <citation type="submission" date="2020-08" db="EMBL/GenBank/DDBJ databases">
        <title>Genomic Encyclopedia of Type Strains, Phase IV (KMG-IV): sequencing the most valuable type-strain genomes for metagenomic binning, comparative biology and taxonomic classification.</title>
        <authorList>
            <person name="Goeker M."/>
        </authorList>
    </citation>
    <scope>NUCLEOTIDE SEQUENCE [LARGE SCALE GENOMIC DNA]</scope>
    <source>
        <strain evidence="19 20">DSM 21793</strain>
    </source>
</reference>
<evidence type="ECO:0000256" key="4">
    <source>
        <dbReference type="ARBA" id="ARBA00011245"/>
    </source>
</evidence>
<feature type="binding site" evidence="16">
    <location>
        <position position="60"/>
    </location>
    <ligand>
        <name>S-adenosyl-L-methionine</name>
        <dbReference type="ChEBI" id="CHEBI:59789"/>
        <label>1</label>
    </ligand>
</feature>
<evidence type="ECO:0000256" key="14">
    <source>
        <dbReference type="ARBA" id="ARBA00048321"/>
    </source>
</evidence>
<dbReference type="EC" id="1.3.98.3" evidence="15"/>
<dbReference type="AlphaFoldDB" id="A0A839ZVE4"/>
<evidence type="ECO:0000256" key="12">
    <source>
        <dbReference type="ARBA" id="ARBA00023244"/>
    </source>
</evidence>
<keyword evidence="12 15" id="KW-0627">Porphyrin biosynthesis</keyword>
<evidence type="ECO:0000256" key="6">
    <source>
        <dbReference type="ARBA" id="ARBA00022490"/>
    </source>
</evidence>
<dbReference type="GO" id="GO:0004109">
    <property type="term" value="F:coproporphyrinogen oxidase activity"/>
    <property type="evidence" value="ECO:0007669"/>
    <property type="project" value="InterPro"/>
</dbReference>
<feature type="binding site" evidence="16">
    <location>
        <position position="189"/>
    </location>
    <ligand>
        <name>S-adenosyl-L-methionine</name>
        <dbReference type="ChEBI" id="CHEBI:59789"/>
        <label>2</label>
    </ligand>
</feature>
<organism evidence="19 20">
    <name type="scientific">Phenylobacterium haematophilum</name>
    <dbReference type="NCBI Taxonomy" id="98513"/>
    <lineage>
        <taxon>Bacteria</taxon>
        <taxon>Pseudomonadati</taxon>
        <taxon>Pseudomonadota</taxon>
        <taxon>Alphaproteobacteria</taxon>
        <taxon>Caulobacterales</taxon>
        <taxon>Caulobacteraceae</taxon>
        <taxon>Phenylobacterium</taxon>
    </lineage>
</organism>
<comment type="caution">
    <text evidence="19">The sequence shown here is derived from an EMBL/GenBank/DDBJ whole genome shotgun (WGS) entry which is preliminary data.</text>
</comment>
<feature type="domain" description="Radical SAM core" evidence="18">
    <location>
        <begin position="51"/>
        <end position="285"/>
    </location>
</feature>
<evidence type="ECO:0000313" key="20">
    <source>
        <dbReference type="Proteomes" id="UP000530564"/>
    </source>
</evidence>